<dbReference type="NCBIfam" id="TIGR01297">
    <property type="entry name" value="CDF"/>
    <property type="match status" value="1"/>
</dbReference>
<dbReference type="EMBL" id="QEKH01000014">
    <property type="protein sequence ID" value="PVY41449.1"/>
    <property type="molecule type" value="Genomic_DNA"/>
</dbReference>
<dbReference type="RefSeq" id="WP_116884106.1">
    <property type="nucleotide sequence ID" value="NZ_CABMMC010000012.1"/>
</dbReference>
<dbReference type="InterPro" id="IPR050291">
    <property type="entry name" value="CDF_Transporter"/>
</dbReference>
<evidence type="ECO:0000313" key="10">
    <source>
        <dbReference type="EMBL" id="PVY41449.1"/>
    </source>
</evidence>
<feature type="domain" description="Cation efflux protein transmembrane" evidence="8">
    <location>
        <begin position="33"/>
        <end position="224"/>
    </location>
</feature>
<proteinExistence type="inferred from homology"/>
<evidence type="ECO:0000256" key="4">
    <source>
        <dbReference type="ARBA" id="ARBA00022692"/>
    </source>
</evidence>
<reference evidence="10 11" key="1">
    <citation type="submission" date="2018-04" db="EMBL/GenBank/DDBJ databases">
        <title>Genomic Encyclopedia of Type Strains, Phase IV (KMG-IV): sequencing the most valuable type-strain genomes for metagenomic binning, comparative biology and taxonomic classification.</title>
        <authorList>
            <person name="Goeker M."/>
        </authorList>
    </citation>
    <scope>NUCLEOTIDE SEQUENCE [LARGE SCALE GENOMIC DNA]</scope>
    <source>
        <strain evidence="10 11">DSM 14823</strain>
    </source>
</reference>
<evidence type="ECO:0000256" key="2">
    <source>
        <dbReference type="ARBA" id="ARBA00008114"/>
    </source>
</evidence>
<dbReference type="AlphaFoldDB" id="A0A2U1AYE5"/>
<evidence type="ECO:0000259" key="8">
    <source>
        <dbReference type="Pfam" id="PF01545"/>
    </source>
</evidence>
<dbReference type="OrthoDB" id="9806522at2"/>
<dbReference type="FunFam" id="1.20.1510.10:FF:000006">
    <property type="entry name" value="Divalent cation efflux transporter"/>
    <property type="match status" value="1"/>
</dbReference>
<evidence type="ECO:0000256" key="5">
    <source>
        <dbReference type="ARBA" id="ARBA00022989"/>
    </source>
</evidence>
<evidence type="ECO:0000256" key="1">
    <source>
        <dbReference type="ARBA" id="ARBA00004141"/>
    </source>
</evidence>
<feature type="domain" description="Cation efflux protein cytoplasmic" evidence="9">
    <location>
        <begin position="228"/>
        <end position="304"/>
    </location>
</feature>
<dbReference type="InterPro" id="IPR027470">
    <property type="entry name" value="Cation_efflux_CTD"/>
</dbReference>
<dbReference type="Gene3D" id="3.30.70.1350">
    <property type="entry name" value="Cation efflux protein, cytoplasmic domain"/>
    <property type="match status" value="1"/>
</dbReference>
<evidence type="ECO:0000256" key="6">
    <source>
        <dbReference type="ARBA" id="ARBA00023136"/>
    </source>
</evidence>
<evidence type="ECO:0000256" key="3">
    <source>
        <dbReference type="ARBA" id="ARBA00022448"/>
    </source>
</evidence>
<dbReference type="Pfam" id="PF16916">
    <property type="entry name" value="ZT_dimer"/>
    <property type="match status" value="1"/>
</dbReference>
<dbReference type="InterPro" id="IPR027469">
    <property type="entry name" value="Cation_efflux_TMD_sf"/>
</dbReference>
<keyword evidence="11" id="KW-1185">Reference proteome</keyword>
<dbReference type="PANTHER" id="PTHR43840">
    <property type="entry name" value="MITOCHONDRIAL METAL TRANSPORTER 1-RELATED"/>
    <property type="match status" value="1"/>
</dbReference>
<dbReference type="PANTHER" id="PTHR43840:SF15">
    <property type="entry name" value="MITOCHONDRIAL METAL TRANSPORTER 1-RELATED"/>
    <property type="match status" value="1"/>
</dbReference>
<feature type="transmembrane region" description="Helical" evidence="7">
    <location>
        <begin position="198"/>
        <end position="216"/>
    </location>
</feature>
<keyword evidence="4 7" id="KW-0812">Transmembrane</keyword>
<sequence length="389" mass="42854">MFTEFLVRMFVKEPENTGNLKVRQAYGELGGMVGVACNVALFAAKMTVGLISGSIAVLADAVNNLSDAGSSVVALIGFRMAAKPADDEHPFGHGRLEYVAGLVIAVIIIAVGIDFFKSAAERIFHPVETVVSNWGMLAVALAIPVKFWMFLFNRKLGKKIDSTVLQATAFDSLSDILTTSVVLASAAVSRFTSFPADGYAGVAVAVLIILGGIKVVRDTVNPLLGECPDRQLVEELERKMLENPDICGVHDLILHNYGPGRYFATAHAEVNSDCDPVKIHDSLERTEREVALALPVQLTLHCDPFDRDDPEYKSWRLATVNAAESIDPRFRVYDFRMAKTAHCRHLRFNLLVPRNYALSNRELRERIQTILRERDPGVKVSPVVENTFV</sequence>
<dbReference type="SUPFAM" id="SSF161111">
    <property type="entry name" value="Cation efflux protein transmembrane domain-like"/>
    <property type="match status" value="1"/>
</dbReference>
<dbReference type="GO" id="GO:0016020">
    <property type="term" value="C:membrane"/>
    <property type="evidence" value="ECO:0007669"/>
    <property type="project" value="UniProtKB-SubCell"/>
</dbReference>
<dbReference type="SUPFAM" id="SSF160240">
    <property type="entry name" value="Cation efflux protein cytoplasmic domain-like"/>
    <property type="match status" value="1"/>
</dbReference>
<feature type="transmembrane region" description="Helical" evidence="7">
    <location>
        <begin position="131"/>
        <end position="152"/>
    </location>
</feature>
<dbReference type="InterPro" id="IPR036837">
    <property type="entry name" value="Cation_efflux_CTD_sf"/>
</dbReference>
<evidence type="ECO:0000259" key="9">
    <source>
        <dbReference type="Pfam" id="PF16916"/>
    </source>
</evidence>
<keyword evidence="6 7" id="KW-0472">Membrane</keyword>
<dbReference type="GO" id="GO:0008324">
    <property type="term" value="F:monoatomic cation transmembrane transporter activity"/>
    <property type="evidence" value="ECO:0007669"/>
    <property type="project" value="InterPro"/>
</dbReference>
<dbReference type="InterPro" id="IPR058533">
    <property type="entry name" value="Cation_efflux_TM"/>
</dbReference>
<gene>
    <name evidence="10" type="ORF">C8D82_11463</name>
</gene>
<dbReference type="Proteomes" id="UP000245959">
    <property type="component" value="Unassembled WGS sequence"/>
</dbReference>
<comment type="similarity">
    <text evidence="2">Belongs to the cation diffusion facilitator (CDF) transporter (TC 2.A.4) family.</text>
</comment>
<accession>A0A2U1AYE5</accession>
<keyword evidence="3" id="KW-0813">Transport</keyword>
<keyword evidence="5 7" id="KW-1133">Transmembrane helix</keyword>
<feature type="transmembrane region" description="Helical" evidence="7">
    <location>
        <begin position="98"/>
        <end position="119"/>
    </location>
</feature>
<dbReference type="Pfam" id="PF01545">
    <property type="entry name" value="Cation_efflux"/>
    <property type="match status" value="1"/>
</dbReference>
<dbReference type="Gene3D" id="1.20.1510.10">
    <property type="entry name" value="Cation efflux protein transmembrane domain"/>
    <property type="match status" value="1"/>
</dbReference>
<protein>
    <submittedName>
        <fullName evidence="10">Cation diffusion facilitator family transporter</fullName>
    </submittedName>
</protein>
<comment type="caution">
    <text evidence="10">The sequence shown here is derived from an EMBL/GenBank/DDBJ whole genome shotgun (WGS) entry which is preliminary data.</text>
</comment>
<comment type="subcellular location">
    <subcellularLocation>
        <location evidence="1">Membrane</location>
        <topology evidence="1">Multi-pass membrane protein</topology>
    </subcellularLocation>
</comment>
<evidence type="ECO:0000256" key="7">
    <source>
        <dbReference type="SAM" id="Phobius"/>
    </source>
</evidence>
<dbReference type="GeneID" id="78295415"/>
<organism evidence="10 11">
    <name type="scientific">Victivallis vadensis</name>
    <dbReference type="NCBI Taxonomy" id="172901"/>
    <lineage>
        <taxon>Bacteria</taxon>
        <taxon>Pseudomonadati</taxon>
        <taxon>Lentisphaerota</taxon>
        <taxon>Lentisphaeria</taxon>
        <taxon>Victivallales</taxon>
        <taxon>Victivallaceae</taxon>
        <taxon>Victivallis</taxon>
    </lineage>
</organism>
<dbReference type="InterPro" id="IPR002524">
    <property type="entry name" value="Cation_efflux"/>
</dbReference>
<evidence type="ECO:0000313" key="11">
    <source>
        <dbReference type="Proteomes" id="UP000245959"/>
    </source>
</evidence>
<name>A0A2U1AYE5_9BACT</name>